<evidence type="ECO:0000256" key="6">
    <source>
        <dbReference type="ARBA" id="ARBA00022679"/>
    </source>
</evidence>
<dbReference type="SUPFAM" id="SSF47384">
    <property type="entry name" value="Homodimeric domain of signal transducing histidine kinase"/>
    <property type="match status" value="1"/>
</dbReference>
<feature type="domain" description="Histidine kinase" evidence="13">
    <location>
        <begin position="279"/>
        <end position="527"/>
    </location>
</feature>
<dbReference type="InterPro" id="IPR004358">
    <property type="entry name" value="Sig_transdc_His_kin-like_C"/>
</dbReference>
<dbReference type="SMART" id="SM00387">
    <property type="entry name" value="HATPase_c"/>
    <property type="match status" value="1"/>
</dbReference>
<dbReference type="Gene3D" id="3.30.565.10">
    <property type="entry name" value="Histidine kinase-like ATPase, C-terminal domain"/>
    <property type="match status" value="1"/>
</dbReference>
<evidence type="ECO:0000256" key="7">
    <source>
        <dbReference type="ARBA" id="ARBA00022741"/>
    </source>
</evidence>
<dbReference type="PROSITE" id="PS50894">
    <property type="entry name" value="HPT"/>
    <property type="match status" value="1"/>
</dbReference>
<dbReference type="InterPro" id="IPR005467">
    <property type="entry name" value="His_kinase_dom"/>
</dbReference>
<dbReference type="InterPro" id="IPR003594">
    <property type="entry name" value="HATPase_dom"/>
</dbReference>
<evidence type="ECO:0000256" key="2">
    <source>
        <dbReference type="ARBA" id="ARBA00012438"/>
    </source>
</evidence>
<keyword evidence="7" id="KW-0547">Nucleotide-binding</keyword>
<evidence type="ECO:0000256" key="4">
    <source>
        <dbReference type="ARBA" id="ARBA00022500"/>
    </source>
</evidence>
<dbReference type="CDD" id="cd16916">
    <property type="entry name" value="HATPase_CheA-like"/>
    <property type="match status" value="1"/>
</dbReference>
<dbReference type="PROSITE" id="PS50109">
    <property type="entry name" value="HIS_KIN"/>
    <property type="match status" value="1"/>
</dbReference>
<evidence type="ECO:0000256" key="12">
    <source>
        <dbReference type="PROSITE-ProRule" id="PRU00110"/>
    </source>
</evidence>
<dbReference type="SUPFAM" id="SSF55874">
    <property type="entry name" value="ATPase domain of HSP90 chaperone/DNA topoisomerase II/histidine kinase"/>
    <property type="match status" value="1"/>
</dbReference>
<dbReference type="PANTHER" id="PTHR43395:SF10">
    <property type="entry name" value="CHEMOTAXIS PROTEIN CHEA"/>
    <property type="match status" value="1"/>
</dbReference>
<dbReference type="SMART" id="SM01231">
    <property type="entry name" value="H-kinase_dim"/>
    <property type="match status" value="1"/>
</dbReference>
<dbReference type="InterPro" id="IPR037006">
    <property type="entry name" value="CheA-like_homodim_sf"/>
</dbReference>
<evidence type="ECO:0000256" key="10">
    <source>
        <dbReference type="ARBA" id="ARBA00023012"/>
    </source>
</evidence>
<dbReference type="InterPro" id="IPR004105">
    <property type="entry name" value="CheA-like_dim"/>
</dbReference>
<comment type="catalytic activity">
    <reaction evidence="1">
        <text>ATP + protein L-histidine = ADP + protein N-phospho-L-histidine.</text>
        <dbReference type="EC" id="2.7.13.3"/>
    </reaction>
</comment>
<dbReference type="Pfam" id="PF01584">
    <property type="entry name" value="CheW"/>
    <property type="match status" value="1"/>
</dbReference>
<dbReference type="SMART" id="SM00260">
    <property type="entry name" value="CheW"/>
    <property type="match status" value="1"/>
</dbReference>
<keyword evidence="5 12" id="KW-0597">Phosphoprotein</keyword>
<dbReference type="EMBL" id="CP070968">
    <property type="protein sequence ID" value="QSF53912.1"/>
    <property type="molecule type" value="Genomic_DNA"/>
</dbReference>
<dbReference type="InterPro" id="IPR036641">
    <property type="entry name" value="HPT_dom_sf"/>
</dbReference>
<dbReference type="InterPro" id="IPR001374">
    <property type="entry name" value="R3H_dom"/>
</dbReference>
<organism evidence="17 18">
    <name type="scientific">Brevundimonas fontaquae</name>
    <dbReference type="NCBI Taxonomy" id="2813778"/>
    <lineage>
        <taxon>Bacteria</taxon>
        <taxon>Pseudomonadati</taxon>
        <taxon>Pseudomonadota</taxon>
        <taxon>Alphaproteobacteria</taxon>
        <taxon>Caulobacterales</taxon>
        <taxon>Caulobacteraceae</taxon>
        <taxon>Brevundimonas</taxon>
    </lineage>
</organism>
<dbReference type="RefSeq" id="WP_205681511.1">
    <property type="nucleotide sequence ID" value="NZ_CP070968.1"/>
</dbReference>
<proteinExistence type="predicted"/>
<evidence type="ECO:0000256" key="11">
    <source>
        <dbReference type="ARBA" id="ARBA00035100"/>
    </source>
</evidence>
<dbReference type="EC" id="2.7.13.3" evidence="2"/>
<evidence type="ECO:0000256" key="1">
    <source>
        <dbReference type="ARBA" id="ARBA00000085"/>
    </source>
</evidence>
<protein>
    <recommendedName>
        <fullName evidence="3">Chemotaxis protein CheA</fullName>
        <ecNumber evidence="2">2.7.13.3</ecNumber>
    </recommendedName>
</protein>
<dbReference type="Gene3D" id="1.20.120.160">
    <property type="entry name" value="HPT domain"/>
    <property type="match status" value="1"/>
</dbReference>
<evidence type="ECO:0000256" key="3">
    <source>
        <dbReference type="ARBA" id="ARBA00021495"/>
    </source>
</evidence>
<evidence type="ECO:0000259" key="16">
    <source>
        <dbReference type="PROSITE" id="PS51061"/>
    </source>
</evidence>
<evidence type="ECO:0000313" key="18">
    <source>
        <dbReference type="Proteomes" id="UP000662957"/>
    </source>
</evidence>
<gene>
    <name evidence="17" type="ORF">JX001_14315</name>
</gene>
<reference evidence="17 18" key="1">
    <citation type="submission" date="2021-02" db="EMBL/GenBank/DDBJ databases">
        <title>Brevundimonas sp. CS1 genome sequence.</title>
        <authorList>
            <person name="Lee K."/>
            <person name="Choi Y.-J."/>
            <person name="Son H.-R."/>
        </authorList>
    </citation>
    <scope>NUCLEOTIDE SEQUENCE [LARGE SCALE GENOMIC DNA]</scope>
    <source>
        <strain evidence="17 18">CS1</strain>
    </source>
</reference>
<dbReference type="Pfam" id="PF01627">
    <property type="entry name" value="Hpt"/>
    <property type="match status" value="1"/>
</dbReference>
<dbReference type="Pfam" id="PF02518">
    <property type="entry name" value="HATPase_c"/>
    <property type="match status" value="1"/>
</dbReference>
<dbReference type="PROSITE" id="PS50851">
    <property type="entry name" value="CHEW"/>
    <property type="match status" value="1"/>
</dbReference>
<keyword evidence="6" id="KW-0808">Transferase</keyword>
<evidence type="ECO:0000313" key="17">
    <source>
        <dbReference type="EMBL" id="QSF53912.1"/>
    </source>
</evidence>
<dbReference type="PANTHER" id="PTHR43395">
    <property type="entry name" value="SENSOR HISTIDINE KINASE CHEA"/>
    <property type="match status" value="1"/>
</dbReference>
<keyword evidence="4" id="KW-0145">Chemotaxis</keyword>
<comment type="function">
    <text evidence="11">Involved in the transmission of sensory signals from the chemoreceptors to the flagellar motors. CheA is autophosphorylated; it can transfer its phosphate group to either CheB or CheY.</text>
</comment>
<dbReference type="PROSITE" id="PS51061">
    <property type="entry name" value="R3H"/>
    <property type="match status" value="1"/>
</dbReference>
<keyword evidence="18" id="KW-1185">Reference proteome</keyword>
<dbReference type="InterPro" id="IPR036061">
    <property type="entry name" value="CheW-like_dom_sf"/>
</dbReference>
<dbReference type="CDD" id="cd00731">
    <property type="entry name" value="CheA_reg"/>
    <property type="match status" value="1"/>
</dbReference>
<dbReference type="PRINTS" id="PR00344">
    <property type="entry name" value="BCTRLSENSOR"/>
</dbReference>
<dbReference type="InterPro" id="IPR002545">
    <property type="entry name" value="CheW-lke_dom"/>
</dbReference>
<dbReference type="CDD" id="cd00088">
    <property type="entry name" value="HPT"/>
    <property type="match status" value="1"/>
</dbReference>
<dbReference type="InterPro" id="IPR036097">
    <property type="entry name" value="HisK_dim/P_sf"/>
</dbReference>
<dbReference type="Pfam" id="PF02895">
    <property type="entry name" value="H-kinase_dim"/>
    <property type="match status" value="1"/>
</dbReference>
<feature type="domain" description="CheW-like" evidence="14">
    <location>
        <begin position="529"/>
        <end position="661"/>
    </location>
</feature>
<evidence type="ECO:0000256" key="5">
    <source>
        <dbReference type="ARBA" id="ARBA00022553"/>
    </source>
</evidence>
<dbReference type="InterPro" id="IPR008207">
    <property type="entry name" value="Sig_transdc_His_kin_Hpt_dom"/>
</dbReference>
<evidence type="ECO:0000256" key="8">
    <source>
        <dbReference type="ARBA" id="ARBA00022777"/>
    </source>
</evidence>
<feature type="modified residue" description="Phosphohistidine" evidence="12">
    <location>
        <position position="44"/>
    </location>
</feature>
<dbReference type="SUPFAM" id="SSF50341">
    <property type="entry name" value="CheW-like"/>
    <property type="match status" value="1"/>
</dbReference>
<dbReference type="Gene3D" id="2.30.30.40">
    <property type="entry name" value="SH3 Domains"/>
    <property type="match status" value="1"/>
</dbReference>
<dbReference type="InterPro" id="IPR051315">
    <property type="entry name" value="Bact_Chemotaxis_CheA"/>
</dbReference>
<keyword evidence="8" id="KW-0418">Kinase</keyword>
<dbReference type="SMART" id="SM00073">
    <property type="entry name" value="HPT"/>
    <property type="match status" value="1"/>
</dbReference>
<evidence type="ECO:0000259" key="15">
    <source>
        <dbReference type="PROSITE" id="PS50894"/>
    </source>
</evidence>
<accession>A0ABX7LM97</accession>
<name>A0ABX7LM97_9CAUL</name>
<keyword evidence="9" id="KW-0067">ATP-binding</keyword>
<dbReference type="Gene3D" id="1.10.287.560">
    <property type="entry name" value="Histidine kinase CheA-like, homodimeric domain"/>
    <property type="match status" value="1"/>
</dbReference>
<keyword evidence="10" id="KW-0902">Two-component regulatory system</keyword>
<feature type="domain" description="R3H" evidence="16">
    <location>
        <begin position="317"/>
        <end position="389"/>
    </location>
</feature>
<evidence type="ECO:0000256" key="9">
    <source>
        <dbReference type="ARBA" id="ARBA00022840"/>
    </source>
</evidence>
<dbReference type="Proteomes" id="UP000662957">
    <property type="component" value="Chromosome"/>
</dbReference>
<evidence type="ECO:0000259" key="13">
    <source>
        <dbReference type="PROSITE" id="PS50109"/>
    </source>
</evidence>
<evidence type="ECO:0000259" key="14">
    <source>
        <dbReference type="PROSITE" id="PS50851"/>
    </source>
</evidence>
<dbReference type="SUPFAM" id="SSF47226">
    <property type="entry name" value="Histidine-containing phosphotransfer domain, HPT domain"/>
    <property type="match status" value="1"/>
</dbReference>
<dbReference type="InterPro" id="IPR036890">
    <property type="entry name" value="HATPase_C_sf"/>
</dbReference>
<feature type="domain" description="HPt" evidence="15">
    <location>
        <begin position="1"/>
        <end position="101"/>
    </location>
</feature>
<sequence>MNEAIAIFQVEARENLELIEQGLLDLLDRPEDRDLVDAVFRGLHTLKGSGAMFGFDALAGFTHHCETAFDRVRKGEVAATKDLVSAVLAARDHMRRLLEDPSGAHGAAGDALLADLEHAVRDADDAGAPAEAPPHMATTWRVKFELPADAFRNGSNPLALLNELRDLGDAHVVVDASRVPALGRMEPTDLYLGWTVTLTTDQGRAAIEDVFIFVMDEMTLSIEAVDAELCDAVEDAHPDAPASVAEKTAAPQTAPVEAAKLPVASGADPVDAGAAKSTKVTESVRVPADRLDELMDRVGELVIAQSRLSQISNAGTDMALRAVSEEIERLSGELRDTMMVLRMVPVSTLFGRFRRLVHDLARETGKAIELSTDGESTEIDKTVIERLADPLVHLIRNAADHGLEMAEDRTAAGKPATGRIRLSAHQSGGEVVITIRDDGRGIDRDRVRAKAESQGLIEPGAAISDHDLLQMIFHPGLSTAAAVTNLSGRGVGMDVVKRTIEGLRGSIDIASRPGEGSEVSLRIPLTLAIIDGLLVRVGHGRYVLPLDAVEECLELSLDEDLRSRGRSFISLRNSLVPFLRLREMFDTGTPPELHQKVVVVSTGAERIGLVVDQIIGDHQTVIKSMSKLHSGLPTFSGATILGDGAVALILDVGHLVAKGQQQEAQMREAV</sequence>